<accession>A0A1X6PCT1</accession>
<sequence>MLFADYTEFFCFYYLRGQRSGSPGAQTGSPLLVVLPSDHIARDFSFAANFALYTAADRRSDAERALHPEFCDSPLFQDLQACTMAGGFLRRFALDGEMLCAGDTVSISLKGGAEHLADVTVGGGYFSSSTAGLQLGSAIHAGDFVVPCIIAGVMVCSLVVRHWRQGDNEHLCWVASAGDVASVEQIVRPPRDHEPAVNTCEDVLPRQRRLLSGVGPDGERWYVVSLALYSDDFDGLGGVYMSYLIWLFMHRMSRRGGRVLSLMERGVSSDAVLRAVMSDFTTGAHNEWVVDDPDGVKVRVFADVAFFVGDYEQVSKTSHLRGHNARAPCNLGAYANPRGAIGSVYAQDGTSIHMGLARTTARTVAIVQAAQAADEHGMPSLIFY</sequence>
<dbReference type="EMBL" id="KV918806">
    <property type="protein sequence ID" value="OSX78729.1"/>
    <property type="molecule type" value="Genomic_DNA"/>
</dbReference>
<keyword evidence="2" id="KW-1185">Reference proteome</keyword>
<proteinExistence type="predicted"/>
<evidence type="ECO:0000313" key="1">
    <source>
        <dbReference type="EMBL" id="OSX78729.1"/>
    </source>
</evidence>
<protein>
    <submittedName>
        <fullName evidence="1">Uncharacterized protein</fullName>
    </submittedName>
</protein>
<gene>
    <name evidence="1" type="ORF">BU14_0101s0010</name>
</gene>
<evidence type="ECO:0000313" key="2">
    <source>
        <dbReference type="Proteomes" id="UP000218209"/>
    </source>
</evidence>
<dbReference type="AlphaFoldDB" id="A0A1X6PCT1"/>
<dbReference type="Proteomes" id="UP000218209">
    <property type="component" value="Unassembled WGS sequence"/>
</dbReference>
<reference evidence="1 2" key="1">
    <citation type="submission" date="2017-03" db="EMBL/GenBank/DDBJ databases">
        <title>WGS assembly of Porphyra umbilicalis.</title>
        <authorList>
            <person name="Brawley S.H."/>
            <person name="Blouin N.A."/>
            <person name="Ficko-Blean E."/>
            <person name="Wheeler G.L."/>
            <person name="Lohr M."/>
            <person name="Goodson H.V."/>
            <person name="Jenkins J.W."/>
            <person name="Blaby-Haas C.E."/>
            <person name="Helliwell K.E."/>
            <person name="Chan C."/>
            <person name="Marriage T."/>
            <person name="Bhattacharya D."/>
            <person name="Klein A.S."/>
            <person name="Badis Y."/>
            <person name="Brodie J."/>
            <person name="Cao Y."/>
            <person name="Collen J."/>
            <person name="Dittami S.M."/>
            <person name="Gachon C.M."/>
            <person name="Green B.R."/>
            <person name="Karpowicz S."/>
            <person name="Kim J.W."/>
            <person name="Kudahl U."/>
            <person name="Lin S."/>
            <person name="Michel G."/>
            <person name="Mittag M."/>
            <person name="Olson B.J."/>
            <person name="Pangilinan J."/>
            <person name="Peng Y."/>
            <person name="Qiu H."/>
            <person name="Shu S."/>
            <person name="Singer J.T."/>
            <person name="Smith A.G."/>
            <person name="Sprecher B.N."/>
            <person name="Wagner V."/>
            <person name="Wang W."/>
            <person name="Wang Z.-Y."/>
            <person name="Yan J."/>
            <person name="Yarish C."/>
            <person name="Zoeuner-Riek S."/>
            <person name="Zhuang Y."/>
            <person name="Zou Y."/>
            <person name="Lindquist E.A."/>
            <person name="Grimwood J."/>
            <person name="Barry K."/>
            <person name="Rokhsar D.S."/>
            <person name="Schmutz J."/>
            <person name="Stiller J.W."/>
            <person name="Grossman A.R."/>
            <person name="Prochnik S.E."/>
        </authorList>
    </citation>
    <scope>NUCLEOTIDE SEQUENCE [LARGE SCALE GENOMIC DNA]</scope>
    <source>
        <strain evidence="1">4086291</strain>
    </source>
</reference>
<name>A0A1X6PCT1_PORUM</name>
<organism evidence="1 2">
    <name type="scientific">Porphyra umbilicalis</name>
    <name type="common">Purple laver</name>
    <name type="synonym">Red alga</name>
    <dbReference type="NCBI Taxonomy" id="2786"/>
    <lineage>
        <taxon>Eukaryota</taxon>
        <taxon>Rhodophyta</taxon>
        <taxon>Bangiophyceae</taxon>
        <taxon>Bangiales</taxon>
        <taxon>Bangiaceae</taxon>
        <taxon>Porphyra</taxon>
    </lineage>
</organism>